<name>A0A329MPW9_9BACL</name>
<feature type="active site" description="Nucleophile" evidence="4">
    <location>
        <position position="370"/>
    </location>
</feature>
<dbReference type="Gene3D" id="3.30.457.10">
    <property type="entry name" value="Copper amine oxidase-like, N-terminal domain"/>
    <property type="match status" value="1"/>
</dbReference>
<protein>
    <recommendedName>
        <fullName evidence="5">GH26 domain-containing protein</fullName>
    </recommendedName>
</protein>
<proteinExistence type="inferred from homology"/>
<keyword evidence="3 4" id="KW-0326">Glycosidase</keyword>
<reference evidence="6 7" key="1">
    <citation type="journal article" date="2009" name="Int. J. Syst. Evol. Microbiol.">
        <title>Paenibacillus contaminans sp. nov., isolated from a contaminated laboratory plate.</title>
        <authorList>
            <person name="Chou J.H."/>
            <person name="Lee J.H."/>
            <person name="Lin M.C."/>
            <person name="Chang P.S."/>
            <person name="Arun A.B."/>
            <person name="Young C.C."/>
            <person name="Chen W.M."/>
        </authorList>
    </citation>
    <scope>NUCLEOTIDE SEQUENCE [LARGE SCALE GENOMIC DNA]</scope>
    <source>
        <strain evidence="6 7">CKOBP-6</strain>
    </source>
</reference>
<dbReference type="Gene3D" id="3.20.20.80">
    <property type="entry name" value="Glycosidases"/>
    <property type="match status" value="1"/>
</dbReference>
<dbReference type="InterPro" id="IPR017853">
    <property type="entry name" value="GH"/>
</dbReference>
<dbReference type="RefSeq" id="WP_113032394.1">
    <property type="nucleotide sequence ID" value="NZ_QMFB01000010.1"/>
</dbReference>
<dbReference type="InterPro" id="IPR022790">
    <property type="entry name" value="GH26_dom"/>
</dbReference>
<organism evidence="6 7">
    <name type="scientific">Paenibacillus contaminans</name>
    <dbReference type="NCBI Taxonomy" id="450362"/>
    <lineage>
        <taxon>Bacteria</taxon>
        <taxon>Bacillati</taxon>
        <taxon>Bacillota</taxon>
        <taxon>Bacilli</taxon>
        <taxon>Bacillales</taxon>
        <taxon>Paenibacillaceae</taxon>
        <taxon>Paenibacillus</taxon>
    </lineage>
</organism>
<dbReference type="PANTHER" id="PTHR40079">
    <property type="entry name" value="MANNAN ENDO-1,4-BETA-MANNOSIDASE E-RELATED"/>
    <property type="match status" value="1"/>
</dbReference>
<dbReference type="SUPFAM" id="SSF51445">
    <property type="entry name" value="(Trans)glycosidases"/>
    <property type="match status" value="1"/>
</dbReference>
<evidence type="ECO:0000256" key="4">
    <source>
        <dbReference type="PROSITE-ProRule" id="PRU01100"/>
    </source>
</evidence>
<dbReference type="InterPro" id="IPR000805">
    <property type="entry name" value="Glyco_hydro_26"/>
</dbReference>
<evidence type="ECO:0000313" key="6">
    <source>
        <dbReference type="EMBL" id="RAV19967.1"/>
    </source>
</evidence>
<dbReference type="Pfam" id="PF02156">
    <property type="entry name" value="Glyco_hydro_26"/>
    <property type="match status" value="1"/>
</dbReference>
<feature type="domain" description="GH26" evidence="5">
    <location>
        <begin position="103"/>
        <end position="443"/>
    </location>
</feature>
<sequence>MKKMKPRSDGKSKLNRWGARTAAIAAITGLLVSGTVLPQKAHADYYWDLHLKAKSLDDAGNTAGAIPYWDELMRYEANKGNWENAAVYAGNIDEYYDKVAKDYENAIKYYELENEYWLKAGKDWGAGDLQRAEHLRTVTEIYVSSANAGLAKQLSEPKQGGLAKYEPESGVYLGLYSERDPKMGNYFTRSEQLYGKKHAIYLAYAPWGTKFPGGHAQNAKEAGAGLQIGWEPSEGLDAVVDGPYIREWARQAKASGIPIFLRYASEMNGAWTKWNGDPQAYIEKFRLIHDIMAEEAPNVAMVWSPGDVPRYSMDAYYPGDEYVDWVGISLYTEPYEHGDPSKPAYGQTPIERLDELYGLYADRKPIMISETAVAHYTNADGEDYTDWALLNLSRLYEVMPIKYPRLKAITYFNVDMKEKDSRNNYLLSDNDAMLSAYRSLIAGPGFLSKIEQGAKPASPLVYTKADGGAAFGTQTRIVPFVKIPDGFIGKVEYVLNGSVVGSQKKAPFYLDLNAGDVPEGSVFEVRTYGTDGNLAASKSIALSSIVSVVIDGKPLSVEQNPVIVNGNTLAPLRAIFEAMGANVDYDNDTRTATGKKGGTTVSLTIGQADVKKNGKTETLEEPAQLVNNFTMAPVRWIGEAFGGKVEWDGKTRTALITTR</sequence>
<evidence type="ECO:0000256" key="2">
    <source>
        <dbReference type="ARBA" id="ARBA00022801"/>
    </source>
</evidence>
<keyword evidence="2 4" id="KW-0378">Hydrolase</keyword>
<comment type="similarity">
    <text evidence="1 4">Belongs to the glycosyl hydrolase 26 family.</text>
</comment>
<keyword evidence="7" id="KW-1185">Reference proteome</keyword>
<feature type="active site" description="Proton donor" evidence="4">
    <location>
        <position position="266"/>
    </location>
</feature>
<comment type="caution">
    <text evidence="6">The sequence shown here is derived from an EMBL/GenBank/DDBJ whole genome shotgun (WGS) entry which is preliminary data.</text>
</comment>
<evidence type="ECO:0000256" key="3">
    <source>
        <dbReference type="ARBA" id="ARBA00023295"/>
    </source>
</evidence>
<dbReference type="PROSITE" id="PS51764">
    <property type="entry name" value="GH26"/>
    <property type="match status" value="1"/>
</dbReference>
<evidence type="ECO:0000259" key="5">
    <source>
        <dbReference type="PROSITE" id="PS51764"/>
    </source>
</evidence>
<dbReference type="InterPro" id="IPR012854">
    <property type="entry name" value="Cu_amine_oxidase-like_N"/>
</dbReference>
<dbReference type="GO" id="GO:0016985">
    <property type="term" value="F:mannan endo-1,4-beta-mannosidase activity"/>
    <property type="evidence" value="ECO:0007669"/>
    <property type="project" value="InterPro"/>
</dbReference>
<gene>
    <name evidence="6" type="ORF">DQG23_18780</name>
</gene>
<dbReference type="Proteomes" id="UP000250369">
    <property type="component" value="Unassembled WGS sequence"/>
</dbReference>
<dbReference type="PANTHER" id="PTHR40079:SF4">
    <property type="entry name" value="GH26 DOMAIN-CONTAINING PROTEIN-RELATED"/>
    <property type="match status" value="1"/>
</dbReference>
<dbReference type="InterPro" id="IPR036582">
    <property type="entry name" value="Mao_N_sf"/>
</dbReference>
<evidence type="ECO:0000313" key="7">
    <source>
        <dbReference type="Proteomes" id="UP000250369"/>
    </source>
</evidence>
<evidence type="ECO:0000256" key="1">
    <source>
        <dbReference type="ARBA" id="ARBA00007754"/>
    </source>
</evidence>
<accession>A0A329MPW9</accession>
<dbReference type="Pfam" id="PF07833">
    <property type="entry name" value="Cu_amine_oxidN1"/>
    <property type="match status" value="1"/>
</dbReference>
<dbReference type="AlphaFoldDB" id="A0A329MPW9"/>
<dbReference type="EMBL" id="QMFB01000010">
    <property type="protein sequence ID" value="RAV19967.1"/>
    <property type="molecule type" value="Genomic_DNA"/>
</dbReference>
<dbReference type="SUPFAM" id="SSF55383">
    <property type="entry name" value="Copper amine oxidase, domain N"/>
    <property type="match status" value="1"/>
</dbReference>
<dbReference type="GO" id="GO:0006080">
    <property type="term" value="P:substituted mannan metabolic process"/>
    <property type="evidence" value="ECO:0007669"/>
    <property type="project" value="InterPro"/>
</dbReference>
<dbReference type="OrthoDB" id="9802773at2"/>